<dbReference type="EMBL" id="BGZK01001036">
    <property type="protein sequence ID" value="GBP69286.1"/>
    <property type="molecule type" value="Genomic_DNA"/>
</dbReference>
<reference evidence="1 2" key="1">
    <citation type="journal article" date="2019" name="Commun. Biol.">
        <title>The bagworm genome reveals a unique fibroin gene that provides high tensile strength.</title>
        <authorList>
            <person name="Kono N."/>
            <person name="Nakamura H."/>
            <person name="Ohtoshi R."/>
            <person name="Tomita M."/>
            <person name="Numata K."/>
            <person name="Arakawa K."/>
        </authorList>
    </citation>
    <scope>NUCLEOTIDE SEQUENCE [LARGE SCALE GENOMIC DNA]</scope>
</reference>
<evidence type="ECO:0000313" key="1">
    <source>
        <dbReference type="EMBL" id="GBP69286.1"/>
    </source>
</evidence>
<proteinExistence type="predicted"/>
<accession>A0A4C1Y071</accession>
<dbReference type="AlphaFoldDB" id="A0A4C1Y071"/>
<organism evidence="1 2">
    <name type="scientific">Eumeta variegata</name>
    <name type="common">Bagworm moth</name>
    <name type="synonym">Eumeta japonica</name>
    <dbReference type="NCBI Taxonomy" id="151549"/>
    <lineage>
        <taxon>Eukaryota</taxon>
        <taxon>Metazoa</taxon>
        <taxon>Ecdysozoa</taxon>
        <taxon>Arthropoda</taxon>
        <taxon>Hexapoda</taxon>
        <taxon>Insecta</taxon>
        <taxon>Pterygota</taxon>
        <taxon>Neoptera</taxon>
        <taxon>Endopterygota</taxon>
        <taxon>Lepidoptera</taxon>
        <taxon>Glossata</taxon>
        <taxon>Ditrysia</taxon>
        <taxon>Tineoidea</taxon>
        <taxon>Psychidae</taxon>
        <taxon>Oiketicinae</taxon>
        <taxon>Eumeta</taxon>
    </lineage>
</organism>
<gene>
    <name evidence="1" type="ORF">EVAR_57530_1</name>
</gene>
<keyword evidence="2" id="KW-1185">Reference proteome</keyword>
<dbReference type="Proteomes" id="UP000299102">
    <property type="component" value="Unassembled WGS sequence"/>
</dbReference>
<sequence length="171" mass="18942">MEKVEEEEECLRATGPRSWLVVDGHRWVGDFDARFAEGAYAPPSTIGQLPRLTSAMCVRPQQSTHGRSYMRTTTLQAATTHVQTTEMSTAQQANAAPYILEGRRAALEAAVLELRMLILSLLRFTSATLLQNGDSINSSLSPHRPVRTVISREKMPGYEVQVLSSRSCAHK</sequence>
<protein>
    <submittedName>
        <fullName evidence="1">Uncharacterized protein</fullName>
    </submittedName>
</protein>
<comment type="caution">
    <text evidence="1">The sequence shown here is derived from an EMBL/GenBank/DDBJ whole genome shotgun (WGS) entry which is preliminary data.</text>
</comment>
<name>A0A4C1Y071_EUMVA</name>
<evidence type="ECO:0000313" key="2">
    <source>
        <dbReference type="Proteomes" id="UP000299102"/>
    </source>
</evidence>